<organism evidence="1">
    <name type="scientific">Nonomuraea gerenzanensis</name>
    <dbReference type="NCBI Taxonomy" id="93944"/>
    <lineage>
        <taxon>Bacteria</taxon>
        <taxon>Bacillati</taxon>
        <taxon>Actinomycetota</taxon>
        <taxon>Actinomycetes</taxon>
        <taxon>Streptosporangiales</taxon>
        <taxon>Streptosporangiaceae</taxon>
        <taxon>Nonomuraea</taxon>
    </lineage>
</organism>
<evidence type="ECO:0000313" key="1">
    <source>
        <dbReference type="EMBL" id="SBO96473.1"/>
    </source>
</evidence>
<reference evidence="1" key="1">
    <citation type="submission" date="2016-04" db="EMBL/GenBank/DDBJ databases">
        <authorList>
            <person name="Evans L.H."/>
            <person name="Alamgir A."/>
            <person name="Owens N."/>
            <person name="Weber N.D."/>
            <person name="Virtaneva K."/>
            <person name="Barbian K."/>
            <person name="Babar A."/>
            <person name="Rosenke K."/>
        </authorList>
    </citation>
    <scope>NUCLEOTIDE SEQUENCE</scope>
    <source>
        <strain evidence="1">Nono1</strain>
    </source>
</reference>
<protein>
    <submittedName>
        <fullName evidence="1">Uncharacterized protein</fullName>
    </submittedName>
</protein>
<proteinExistence type="predicted"/>
<gene>
    <name evidence="1" type="ORF">BN4615_P5989</name>
</gene>
<accession>A0A1M4ED16</accession>
<dbReference type="AlphaFoldDB" id="A0A1M4ED16"/>
<dbReference type="RefSeq" id="WP_225275776.1">
    <property type="nucleotide sequence ID" value="NZ_CP084058.1"/>
</dbReference>
<dbReference type="EMBL" id="LT559118">
    <property type="protein sequence ID" value="SBO96473.1"/>
    <property type="molecule type" value="Genomic_DNA"/>
</dbReference>
<sequence length="232" mass="26330">MQVKIIVHRVRVGASEFRVIRPARPLANGALYDTGHQYDMYVDRPDGRRIGALWLLAARSPRSLVYLPMRATPPAPGINPDWDKEDRCPDRPLDLVLAHHSLQFPPARWKQVRERITTGRPPCEPRTAGVPDTDLPADEEIDYRALNYQENKDRLHQRVHAETLFLTGSAAAFRQPARHFFAVAKEGPPAAATSLYISGACNYHVCRLFYWPHLDPGGGQDIHLEYAPRWTV</sequence>
<name>A0A1M4ED16_9ACTN</name>